<proteinExistence type="predicted"/>
<sequence>MNKFITGGNFFPKTRKLLCLSLATTVIVITQIYTAQALAIPNGFKLMMQETGLEVYKKDYSNGNSDYVTVVNLEKGTIRNLTGTAGGIPNAMVKRKLPSEFWQDAVKQNTSTRKVIVVVNASFFSTNDDPTGIAFGLKLGGSTISYGYAIAKEYPGQIRTFSFNPDQGIADIQSYGKVTFDSMPEVVGALDAVANKSAFSYLPRTFVGVRDQDDNGTKETVIFYSSSYARQIDASNILSRFGASAIAMLDGGGSTFLIVNGKSLISTTRKVPHAIAVYAGD</sequence>
<dbReference type="EMBL" id="JAOWRF010000285">
    <property type="protein sequence ID" value="MCV3215778.1"/>
    <property type="molecule type" value="Genomic_DNA"/>
</dbReference>
<protein>
    <submittedName>
        <fullName evidence="2">Phosphodiester glycosidase family protein</fullName>
    </submittedName>
</protein>
<comment type="caution">
    <text evidence="2">The sequence shown here is derived from an EMBL/GenBank/DDBJ whole genome shotgun (WGS) entry which is preliminary data.</text>
</comment>
<accession>A0ABT3B327</accession>
<feature type="domain" description="Phosphodiester glycosidase" evidence="1">
    <location>
        <begin position="114"/>
        <end position="278"/>
    </location>
</feature>
<keyword evidence="3" id="KW-1185">Reference proteome</keyword>
<evidence type="ECO:0000313" key="3">
    <source>
        <dbReference type="Proteomes" id="UP001526143"/>
    </source>
</evidence>
<dbReference type="InterPro" id="IPR018711">
    <property type="entry name" value="NAGPA"/>
</dbReference>
<gene>
    <name evidence="2" type="ORF">OGM63_20075</name>
</gene>
<evidence type="ECO:0000259" key="1">
    <source>
        <dbReference type="Pfam" id="PF09992"/>
    </source>
</evidence>
<keyword evidence="2" id="KW-0378">Hydrolase</keyword>
<reference evidence="2 3" key="1">
    <citation type="submission" date="2022-10" db="EMBL/GenBank/DDBJ databases">
        <title>Identification of biosynthetic pathway for the production of the potent trypsin inhibitor radiosumin.</title>
        <authorList>
            <person name="Fewer D.P."/>
            <person name="Delbaje E."/>
            <person name="Ouyang X."/>
            <person name="Agostino P.D."/>
            <person name="Wahlsten M."/>
            <person name="Jokela J."/>
            <person name="Permi P."/>
            <person name="Haapaniemi E."/>
            <person name="Koistinen H."/>
        </authorList>
    </citation>
    <scope>NUCLEOTIDE SEQUENCE [LARGE SCALE GENOMIC DNA]</scope>
    <source>
        <strain evidence="2 3">NIES-515</strain>
    </source>
</reference>
<dbReference type="Proteomes" id="UP001526143">
    <property type="component" value="Unassembled WGS sequence"/>
</dbReference>
<organism evidence="2 3">
    <name type="scientific">Plectonema radiosum NIES-515</name>
    <dbReference type="NCBI Taxonomy" id="2986073"/>
    <lineage>
        <taxon>Bacteria</taxon>
        <taxon>Bacillati</taxon>
        <taxon>Cyanobacteriota</taxon>
        <taxon>Cyanophyceae</taxon>
        <taxon>Oscillatoriophycideae</taxon>
        <taxon>Oscillatoriales</taxon>
        <taxon>Microcoleaceae</taxon>
        <taxon>Plectonema</taxon>
    </lineage>
</organism>
<dbReference type="RefSeq" id="WP_263747427.1">
    <property type="nucleotide sequence ID" value="NZ_JAOWRF010000285.1"/>
</dbReference>
<evidence type="ECO:0000313" key="2">
    <source>
        <dbReference type="EMBL" id="MCV3215778.1"/>
    </source>
</evidence>
<dbReference type="Pfam" id="PF09992">
    <property type="entry name" value="NAGPA"/>
    <property type="match status" value="1"/>
</dbReference>
<name>A0ABT3B327_9CYAN</name>
<dbReference type="GO" id="GO:0016798">
    <property type="term" value="F:hydrolase activity, acting on glycosyl bonds"/>
    <property type="evidence" value="ECO:0007669"/>
    <property type="project" value="UniProtKB-KW"/>
</dbReference>
<keyword evidence="2" id="KW-0326">Glycosidase</keyword>